<dbReference type="PANTHER" id="PTHR11040">
    <property type="entry name" value="ZINC/IRON TRANSPORTER"/>
    <property type="match status" value="1"/>
</dbReference>
<keyword evidence="3 6" id="KW-1133">Transmembrane helix</keyword>
<keyword evidence="4 6" id="KW-0472">Membrane</keyword>
<feature type="region of interest" description="Disordered" evidence="5">
    <location>
        <begin position="193"/>
        <end position="262"/>
    </location>
</feature>
<sequence>MDKPDSHNIGIAFAAVIAAGASTGLGAAIVFFPRLVKLAAAPRVLASSLGISAGVMAYVAFIEIFQKSVIEFNEVYKGTIEDEGERKGRARLNATLSFFFGVFLLLAIDIAIKRLSRSENNSHTDIHDASAAIAASGAPSISRRLSNGSMVSADGLSQEHEQHNNISLGCPCCRPDPVGDLEEWHKKAAEEEKKLERERKIRNGLTFRNSDSSLNESGGSRTNSNRRSRRNSGLNQSNSDNEDSQPLRRRSMRPSLASITENDSSSRNLLQIGLKTAAAISLHNFPEGLATYVAVLDDPSIGGVLAFAIGLHNIPEGICVALPVYYATGNRWKAFWLGSMSGITEPIGAILGYIVLSRTFSEMAYGFMFGIVAGMMVMIALKEHIPTAYKYDPKDSVVTFSIFSGMAMMALSLVLLYL</sequence>
<dbReference type="AlphaFoldDB" id="A0AAD3D6Q0"/>
<keyword evidence="2 6" id="KW-0812">Transmembrane</keyword>
<evidence type="ECO:0000256" key="3">
    <source>
        <dbReference type="ARBA" id="ARBA00022989"/>
    </source>
</evidence>
<evidence type="ECO:0000256" key="2">
    <source>
        <dbReference type="ARBA" id="ARBA00022692"/>
    </source>
</evidence>
<protein>
    <submittedName>
        <fullName evidence="7">Uncharacterized protein</fullName>
    </submittedName>
</protein>
<gene>
    <name evidence="7" type="ORF">CTEN210_14026</name>
</gene>
<feature type="transmembrane region" description="Helical" evidence="6">
    <location>
        <begin position="304"/>
        <end position="328"/>
    </location>
</feature>
<name>A0AAD3D6Q0_9STRA</name>
<evidence type="ECO:0000313" key="8">
    <source>
        <dbReference type="Proteomes" id="UP001054902"/>
    </source>
</evidence>
<organism evidence="7 8">
    <name type="scientific">Chaetoceros tenuissimus</name>
    <dbReference type="NCBI Taxonomy" id="426638"/>
    <lineage>
        <taxon>Eukaryota</taxon>
        <taxon>Sar</taxon>
        <taxon>Stramenopiles</taxon>
        <taxon>Ochrophyta</taxon>
        <taxon>Bacillariophyta</taxon>
        <taxon>Coscinodiscophyceae</taxon>
        <taxon>Chaetocerotophycidae</taxon>
        <taxon>Chaetocerotales</taxon>
        <taxon>Chaetocerotaceae</taxon>
        <taxon>Chaetoceros</taxon>
    </lineage>
</organism>
<feature type="transmembrane region" description="Helical" evidence="6">
    <location>
        <begin position="397"/>
        <end position="417"/>
    </location>
</feature>
<proteinExistence type="predicted"/>
<dbReference type="Proteomes" id="UP001054902">
    <property type="component" value="Unassembled WGS sequence"/>
</dbReference>
<dbReference type="GO" id="GO:0016020">
    <property type="term" value="C:membrane"/>
    <property type="evidence" value="ECO:0007669"/>
    <property type="project" value="UniProtKB-SubCell"/>
</dbReference>
<evidence type="ECO:0000256" key="4">
    <source>
        <dbReference type="ARBA" id="ARBA00023136"/>
    </source>
</evidence>
<comment type="subcellular location">
    <subcellularLocation>
        <location evidence="1">Membrane</location>
        <topology evidence="1">Multi-pass membrane protein</topology>
    </subcellularLocation>
</comment>
<dbReference type="InterPro" id="IPR003689">
    <property type="entry name" value="ZIP"/>
</dbReference>
<evidence type="ECO:0000313" key="7">
    <source>
        <dbReference type="EMBL" id="GFH57550.1"/>
    </source>
</evidence>
<dbReference type="Pfam" id="PF02535">
    <property type="entry name" value="Zip"/>
    <property type="match status" value="1"/>
</dbReference>
<dbReference type="PANTHER" id="PTHR11040:SF205">
    <property type="entry name" value="ZINC TRANSPORTER ZUPT"/>
    <property type="match status" value="1"/>
</dbReference>
<dbReference type="EMBL" id="BLLK01000058">
    <property type="protein sequence ID" value="GFH57550.1"/>
    <property type="molecule type" value="Genomic_DNA"/>
</dbReference>
<evidence type="ECO:0000256" key="6">
    <source>
        <dbReference type="SAM" id="Phobius"/>
    </source>
</evidence>
<feature type="compositionally biased region" description="Polar residues" evidence="5">
    <location>
        <begin position="206"/>
        <end position="216"/>
    </location>
</feature>
<evidence type="ECO:0000256" key="5">
    <source>
        <dbReference type="SAM" id="MobiDB-lite"/>
    </source>
</evidence>
<feature type="transmembrane region" description="Helical" evidence="6">
    <location>
        <begin position="334"/>
        <end position="356"/>
    </location>
</feature>
<accession>A0AAD3D6Q0</accession>
<feature type="transmembrane region" description="Helical" evidence="6">
    <location>
        <begin position="363"/>
        <end position="381"/>
    </location>
</feature>
<feature type="transmembrane region" description="Helical" evidence="6">
    <location>
        <begin position="12"/>
        <end position="32"/>
    </location>
</feature>
<keyword evidence="8" id="KW-1185">Reference proteome</keyword>
<evidence type="ECO:0000256" key="1">
    <source>
        <dbReference type="ARBA" id="ARBA00004141"/>
    </source>
</evidence>
<comment type="caution">
    <text evidence="7">The sequence shown here is derived from an EMBL/GenBank/DDBJ whole genome shotgun (WGS) entry which is preliminary data.</text>
</comment>
<feature type="transmembrane region" description="Helical" evidence="6">
    <location>
        <begin position="92"/>
        <end position="112"/>
    </location>
</feature>
<reference evidence="7 8" key="1">
    <citation type="journal article" date="2021" name="Sci. Rep.">
        <title>The genome of the diatom Chaetoceros tenuissimus carries an ancient integrated fragment of an extant virus.</title>
        <authorList>
            <person name="Hongo Y."/>
            <person name="Kimura K."/>
            <person name="Takaki Y."/>
            <person name="Yoshida Y."/>
            <person name="Baba S."/>
            <person name="Kobayashi G."/>
            <person name="Nagasaki K."/>
            <person name="Hano T."/>
            <person name="Tomaru Y."/>
        </authorList>
    </citation>
    <scope>NUCLEOTIDE SEQUENCE [LARGE SCALE GENOMIC DNA]</scope>
    <source>
        <strain evidence="7 8">NIES-3715</strain>
    </source>
</reference>
<dbReference type="GO" id="GO:0005385">
    <property type="term" value="F:zinc ion transmembrane transporter activity"/>
    <property type="evidence" value="ECO:0007669"/>
    <property type="project" value="TreeGrafter"/>
</dbReference>
<feature type="transmembrane region" description="Helical" evidence="6">
    <location>
        <begin position="44"/>
        <end position="65"/>
    </location>
</feature>